<dbReference type="InterPro" id="IPR017689">
    <property type="entry name" value="BamD"/>
</dbReference>
<dbReference type="Pfam" id="PF13525">
    <property type="entry name" value="YfiO"/>
    <property type="match status" value="1"/>
</dbReference>
<dbReference type="EMBL" id="JBHSGW010000002">
    <property type="protein sequence ID" value="MFC4739163.1"/>
    <property type="molecule type" value="Genomic_DNA"/>
</dbReference>
<dbReference type="RefSeq" id="WP_379738456.1">
    <property type="nucleotide sequence ID" value="NZ_JBHSGW010000002.1"/>
</dbReference>
<name>A0ABV9P0L5_9FLAO</name>
<dbReference type="SUPFAM" id="SSF48452">
    <property type="entry name" value="TPR-like"/>
    <property type="match status" value="1"/>
</dbReference>
<evidence type="ECO:0000256" key="1">
    <source>
        <dbReference type="ARBA" id="ARBA00022729"/>
    </source>
</evidence>
<accession>A0ABV9P0L5</accession>
<sequence>MNKIIYIILIALAFGSCSEYQKALKSDDLAVKTKLAVDYYEKGKYKKTIGLLEQASPALRGKPSAEKIFYILSKSYYETQQYYLAGYAFESFASNYPKSEKREEATFLGAKCFYTMSPRYSLDQSDTYKALEKLQSFIDTYPQSDYLPMANVLVKELTDKLEKKAFENAKQYNTIAEYYRDFVAPIKVLDNFLADYPGTKYKEDALYYKFDTLYQYALNSVESKKEERLNNAKMAYETLIKFKTDTKYKETADKQLAEIERELTQYSNN</sequence>
<comment type="caution">
    <text evidence="5">The sequence shown here is derived from an EMBL/GenBank/DDBJ whole genome shotgun (WGS) entry which is preliminary data.</text>
</comment>
<protein>
    <submittedName>
        <fullName evidence="5">Outer membrane protein assembly factor BamD</fullName>
    </submittedName>
</protein>
<evidence type="ECO:0000313" key="5">
    <source>
        <dbReference type="EMBL" id="MFC4739163.1"/>
    </source>
</evidence>
<proteinExistence type="predicted"/>
<gene>
    <name evidence="5" type="ORF">ACFO3U_04085</name>
</gene>
<feature type="domain" description="Outer membrane lipoprotein BamD-like" evidence="4">
    <location>
        <begin position="36"/>
        <end position="178"/>
    </location>
</feature>
<dbReference type="InterPro" id="IPR011990">
    <property type="entry name" value="TPR-like_helical_dom_sf"/>
</dbReference>
<keyword evidence="1" id="KW-0732">Signal</keyword>
<evidence type="ECO:0000256" key="3">
    <source>
        <dbReference type="ARBA" id="ARBA00023237"/>
    </source>
</evidence>
<keyword evidence="3" id="KW-0998">Cell outer membrane</keyword>
<evidence type="ECO:0000256" key="2">
    <source>
        <dbReference type="ARBA" id="ARBA00023136"/>
    </source>
</evidence>
<keyword evidence="6" id="KW-1185">Reference proteome</keyword>
<dbReference type="Proteomes" id="UP001595885">
    <property type="component" value="Unassembled WGS sequence"/>
</dbReference>
<keyword evidence="2" id="KW-0472">Membrane</keyword>
<dbReference type="NCBIfam" id="TIGR03302">
    <property type="entry name" value="OM_YfiO"/>
    <property type="match status" value="1"/>
</dbReference>
<dbReference type="Gene3D" id="1.25.40.10">
    <property type="entry name" value="Tetratricopeptide repeat domain"/>
    <property type="match status" value="1"/>
</dbReference>
<organism evidence="5 6">
    <name type="scientific">Flavobacterium ponti</name>
    <dbReference type="NCBI Taxonomy" id="665133"/>
    <lineage>
        <taxon>Bacteria</taxon>
        <taxon>Pseudomonadati</taxon>
        <taxon>Bacteroidota</taxon>
        <taxon>Flavobacteriia</taxon>
        <taxon>Flavobacteriales</taxon>
        <taxon>Flavobacteriaceae</taxon>
        <taxon>Flavobacterium</taxon>
    </lineage>
</organism>
<dbReference type="InterPro" id="IPR039565">
    <property type="entry name" value="BamD-like"/>
</dbReference>
<dbReference type="PROSITE" id="PS51257">
    <property type="entry name" value="PROKAR_LIPOPROTEIN"/>
    <property type="match status" value="1"/>
</dbReference>
<evidence type="ECO:0000259" key="4">
    <source>
        <dbReference type="Pfam" id="PF13525"/>
    </source>
</evidence>
<evidence type="ECO:0000313" key="6">
    <source>
        <dbReference type="Proteomes" id="UP001595885"/>
    </source>
</evidence>
<reference evidence="6" key="1">
    <citation type="journal article" date="2019" name="Int. J. Syst. Evol. Microbiol.">
        <title>The Global Catalogue of Microorganisms (GCM) 10K type strain sequencing project: providing services to taxonomists for standard genome sequencing and annotation.</title>
        <authorList>
            <consortium name="The Broad Institute Genomics Platform"/>
            <consortium name="The Broad Institute Genome Sequencing Center for Infectious Disease"/>
            <person name="Wu L."/>
            <person name="Ma J."/>
        </authorList>
    </citation>
    <scope>NUCLEOTIDE SEQUENCE [LARGE SCALE GENOMIC DNA]</scope>
    <source>
        <strain evidence="6">CCUG 50349</strain>
    </source>
</reference>